<feature type="compositionally biased region" description="Basic and acidic residues" evidence="1">
    <location>
        <begin position="250"/>
        <end position="262"/>
    </location>
</feature>
<proteinExistence type="predicted"/>
<comment type="caution">
    <text evidence="2">The sequence shown here is derived from an EMBL/GenBank/DDBJ whole genome shotgun (WGS) entry which is preliminary data.</text>
</comment>
<evidence type="ECO:0000313" key="2">
    <source>
        <dbReference type="EMBL" id="KAK8028065.1"/>
    </source>
</evidence>
<dbReference type="Proteomes" id="UP001396898">
    <property type="component" value="Unassembled WGS sequence"/>
</dbReference>
<organism evidence="2 3">
    <name type="scientific">Apiospora marii</name>
    <dbReference type="NCBI Taxonomy" id="335849"/>
    <lineage>
        <taxon>Eukaryota</taxon>
        <taxon>Fungi</taxon>
        <taxon>Dikarya</taxon>
        <taxon>Ascomycota</taxon>
        <taxon>Pezizomycotina</taxon>
        <taxon>Sordariomycetes</taxon>
        <taxon>Xylariomycetidae</taxon>
        <taxon>Amphisphaeriales</taxon>
        <taxon>Apiosporaceae</taxon>
        <taxon>Apiospora</taxon>
    </lineage>
</organism>
<evidence type="ECO:0000313" key="3">
    <source>
        <dbReference type="Proteomes" id="UP001396898"/>
    </source>
</evidence>
<accession>A0ABR1S9K2</accession>
<dbReference type="EMBL" id="JAQQWI010000007">
    <property type="protein sequence ID" value="KAK8028065.1"/>
    <property type="molecule type" value="Genomic_DNA"/>
</dbReference>
<gene>
    <name evidence="2" type="ORF">PG991_005121</name>
</gene>
<keyword evidence="3" id="KW-1185">Reference proteome</keyword>
<feature type="region of interest" description="Disordered" evidence="1">
    <location>
        <begin position="124"/>
        <end position="166"/>
    </location>
</feature>
<feature type="region of interest" description="Disordered" evidence="1">
    <location>
        <begin position="235"/>
        <end position="262"/>
    </location>
</feature>
<evidence type="ECO:0000256" key="1">
    <source>
        <dbReference type="SAM" id="MobiDB-lite"/>
    </source>
</evidence>
<protein>
    <submittedName>
        <fullName evidence="2">Uncharacterized protein</fullName>
    </submittedName>
</protein>
<sequence length="262" mass="28704">MTEDSSLERHLRRHSRTLPARSMPCYDEDEAEGLTPAEQHQMIRALCEIRPANSFSEGRERCRQLMAMRDSLSDEAIAACQGRTPLPPQSLLAPPPNPPVAEPRRIDTHAASLAALEGRVACGGSLQGQTPPRCATPEPPAIATCPGAHSQPRPQPRPRPCRQPQARPSAIYVESPGGTYEIPVVIHQIPVVVHEVPVLLTPELGTPRAQSPKPASMREPVKRFFKKAVARFGRRSSAAARLGSSPLPAVEERQRREGGQWY</sequence>
<feature type="compositionally biased region" description="Low complexity" evidence="1">
    <location>
        <begin position="235"/>
        <end position="249"/>
    </location>
</feature>
<reference evidence="2 3" key="1">
    <citation type="submission" date="2023-01" db="EMBL/GenBank/DDBJ databases">
        <title>Analysis of 21 Apiospora genomes using comparative genomics revels a genus with tremendous synthesis potential of carbohydrate active enzymes and secondary metabolites.</title>
        <authorList>
            <person name="Sorensen T."/>
        </authorList>
    </citation>
    <scope>NUCLEOTIDE SEQUENCE [LARGE SCALE GENOMIC DNA]</scope>
    <source>
        <strain evidence="2 3">CBS 20057</strain>
    </source>
</reference>
<name>A0ABR1S9K2_9PEZI</name>